<evidence type="ECO:0000256" key="4">
    <source>
        <dbReference type="ARBA" id="ARBA00022989"/>
    </source>
</evidence>
<proteinExistence type="inferred from homology"/>
<feature type="region of interest" description="Disordered" evidence="7">
    <location>
        <begin position="1"/>
        <end position="50"/>
    </location>
</feature>
<feature type="transmembrane region" description="Helical" evidence="6">
    <location>
        <begin position="104"/>
        <end position="121"/>
    </location>
</feature>
<comment type="similarity">
    <text evidence="2 6">Belongs to the YIP1 family.</text>
</comment>
<feature type="domain" description="Yip1" evidence="8">
    <location>
        <begin position="99"/>
        <end position="231"/>
    </location>
</feature>
<evidence type="ECO:0000256" key="6">
    <source>
        <dbReference type="RuleBase" id="RU361264"/>
    </source>
</evidence>
<feature type="transmembrane region" description="Helical" evidence="6">
    <location>
        <begin position="155"/>
        <end position="177"/>
    </location>
</feature>
<sequence>MWPFRGGNANSASQPAAPGPELFQDVPQVPGTSQYAPQSPPPTLASSTATAAPPTIPDEYTLDESVWKTIWRDIVTIARNLRSVLIPVNWKFHGQAQALRNWDLWGPLVFMLVLAIVLSLGEANASAVFAMVFAEVALGAIVLTINVILLGGELVFFQAVCLLGYCLFPLVVAAIICASIQNKWVRFFVTLGCLAWASVATIPFIGNAVPRGRKMLAVYPVMLMYVSLAWLAMVKT</sequence>
<reference evidence="9" key="1">
    <citation type="journal article" date="2020" name="bioRxiv">
        <title>Comparative genomics of Chlamydomonas.</title>
        <authorList>
            <person name="Craig R.J."/>
            <person name="Hasan A.R."/>
            <person name="Ness R.W."/>
            <person name="Keightley P.D."/>
        </authorList>
    </citation>
    <scope>NUCLEOTIDE SEQUENCE</scope>
    <source>
        <strain evidence="9">CCAP 11/173</strain>
    </source>
</reference>
<dbReference type="PANTHER" id="PTHR21236">
    <property type="entry name" value="GOLGI MEMBRANE PROTEIN YIP1"/>
    <property type="match status" value="1"/>
</dbReference>
<keyword evidence="3 6" id="KW-0812">Transmembrane</keyword>
<dbReference type="PANTHER" id="PTHR21236:SF1">
    <property type="entry name" value="PROTEIN YIPF6"/>
    <property type="match status" value="1"/>
</dbReference>
<gene>
    <name evidence="9" type="ORF">HYH02_014914</name>
</gene>
<name>A0A835SSL6_9CHLO</name>
<dbReference type="GO" id="GO:0005802">
    <property type="term" value="C:trans-Golgi network"/>
    <property type="evidence" value="ECO:0007669"/>
    <property type="project" value="TreeGrafter"/>
</dbReference>
<dbReference type="InterPro" id="IPR045231">
    <property type="entry name" value="Yip1/4-like"/>
</dbReference>
<evidence type="ECO:0000256" key="1">
    <source>
        <dbReference type="ARBA" id="ARBA00004141"/>
    </source>
</evidence>
<evidence type="ECO:0000256" key="2">
    <source>
        <dbReference type="ARBA" id="ARBA00010596"/>
    </source>
</evidence>
<feature type="transmembrane region" description="Helical" evidence="6">
    <location>
        <begin position="128"/>
        <end position="149"/>
    </location>
</feature>
<dbReference type="EMBL" id="JAEHOD010000111">
    <property type="protein sequence ID" value="KAG2425915.1"/>
    <property type="molecule type" value="Genomic_DNA"/>
</dbReference>
<organism evidence="9 10">
    <name type="scientific">Chlamydomonas schloesseri</name>
    <dbReference type="NCBI Taxonomy" id="2026947"/>
    <lineage>
        <taxon>Eukaryota</taxon>
        <taxon>Viridiplantae</taxon>
        <taxon>Chlorophyta</taxon>
        <taxon>core chlorophytes</taxon>
        <taxon>Chlorophyceae</taxon>
        <taxon>CS clade</taxon>
        <taxon>Chlamydomonadales</taxon>
        <taxon>Chlamydomonadaceae</taxon>
        <taxon>Chlamydomonas</taxon>
    </lineage>
</organism>
<keyword evidence="4 6" id="KW-1133">Transmembrane helix</keyword>
<evidence type="ECO:0000259" key="8">
    <source>
        <dbReference type="Pfam" id="PF04893"/>
    </source>
</evidence>
<feature type="transmembrane region" description="Helical" evidence="6">
    <location>
        <begin position="184"/>
        <end position="205"/>
    </location>
</feature>
<dbReference type="AlphaFoldDB" id="A0A835SSL6"/>
<dbReference type="GO" id="GO:0006888">
    <property type="term" value="P:endoplasmic reticulum to Golgi vesicle-mediated transport"/>
    <property type="evidence" value="ECO:0007669"/>
    <property type="project" value="InterPro"/>
</dbReference>
<evidence type="ECO:0000256" key="7">
    <source>
        <dbReference type="SAM" id="MobiDB-lite"/>
    </source>
</evidence>
<dbReference type="Proteomes" id="UP000613740">
    <property type="component" value="Unassembled WGS sequence"/>
</dbReference>
<dbReference type="Pfam" id="PF04893">
    <property type="entry name" value="Yip1"/>
    <property type="match status" value="1"/>
</dbReference>
<dbReference type="GO" id="GO:0000139">
    <property type="term" value="C:Golgi membrane"/>
    <property type="evidence" value="ECO:0007669"/>
    <property type="project" value="UniProtKB-SubCell"/>
</dbReference>
<evidence type="ECO:0000256" key="3">
    <source>
        <dbReference type="ARBA" id="ARBA00022692"/>
    </source>
</evidence>
<comment type="subcellular location">
    <subcellularLocation>
        <location evidence="6">Golgi apparatus membrane</location>
        <topology evidence="6">Multi-pass membrane protein</topology>
    </subcellularLocation>
    <subcellularLocation>
        <location evidence="1">Membrane</location>
        <topology evidence="1">Multi-pass membrane protein</topology>
    </subcellularLocation>
</comment>
<evidence type="ECO:0000313" key="10">
    <source>
        <dbReference type="Proteomes" id="UP000613740"/>
    </source>
</evidence>
<keyword evidence="5 6" id="KW-0472">Membrane</keyword>
<dbReference type="InterPro" id="IPR006977">
    <property type="entry name" value="Yip1_dom"/>
</dbReference>
<feature type="transmembrane region" description="Helical" evidence="6">
    <location>
        <begin position="217"/>
        <end position="234"/>
    </location>
</feature>
<keyword evidence="10" id="KW-1185">Reference proteome</keyword>
<comment type="caution">
    <text evidence="9">The sequence shown here is derived from an EMBL/GenBank/DDBJ whole genome shotgun (WGS) entry which is preliminary data.</text>
</comment>
<dbReference type="OrthoDB" id="411251at2759"/>
<accession>A0A835SSL6</accession>
<protein>
    <recommendedName>
        <fullName evidence="6">Protein YIP</fullName>
    </recommendedName>
</protein>
<evidence type="ECO:0000313" key="9">
    <source>
        <dbReference type="EMBL" id="KAG2425915.1"/>
    </source>
</evidence>
<evidence type="ECO:0000256" key="5">
    <source>
        <dbReference type="ARBA" id="ARBA00023136"/>
    </source>
</evidence>